<dbReference type="Gene3D" id="3.40.50.2000">
    <property type="entry name" value="Glycogen Phosphorylase B"/>
    <property type="match status" value="3"/>
</dbReference>
<keyword evidence="8 11" id="KW-0663">Pyridoxal phosphate</keyword>
<keyword evidence="9" id="KW-0119">Carbohydrate metabolism</keyword>
<feature type="modified residue" description="N6-(pyridoxal phosphate)lysine" evidence="11">
    <location>
        <position position="608"/>
    </location>
</feature>
<dbReference type="GO" id="GO:0008184">
    <property type="term" value="F:glycogen phosphorylase activity"/>
    <property type="evidence" value="ECO:0007669"/>
    <property type="project" value="InterPro"/>
</dbReference>
<dbReference type="EMBL" id="JADKBR010000026">
    <property type="protein sequence ID" value="MBK8892263.1"/>
    <property type="molecule type" value="Genomic_DNA"/>
</dbReference>
<dbReference type="InterPro" id="IPR035090">
    <property type="entry name" value="Pyridoxal_P_attach_site"/>
</dbReference>
<reference evidence="13" key="1">
    <citation type="submission" date="2020-10" db="EMBL/GenBank/DDBJ databases">
        <title>Connecting structure to function with the recovery of over 1000 high-quality activated sludge metagenome-assembled genomes encoding full-length rRNA genes using long-read sequencing.</title>
        <authorList>
            <person name="Singleton C.M."/>
            <person name="Petriglieri F."/>
            <person name="Kristensen J.M."/>
            <person name="Kirkegaard R.H."/>
            <person name="Michaelsen T.Y."/>
            <person name="Andersen M.H."/>
            <person name="Karst S.M."/>
            <person name="Dueholm M.S."/>
            <person name="Nielsen P.H."/>
            <person name="Albertsen M."/>
        </authorList>
    </citation>
    <scope>NUCLEOTIDE SEQUENCE</scope>
    <source>
        <strain evidence="13">OdNE_18-Q3-R46-58_BAT3C.305</strain>
    </source>
</reference>
<name>A0A9D7QMX8_9RHOO</name>
<evidence type="ECO:0000256" key="5">
    <source>
        <dbReference type="ARBA" id="ARBA00022533"/>
    </source>
</evidence>
<evidence type="ECO:0000256" key="9">
    <source>
        <dbReference type="ARBA" id="ARBA00023277"/>
    </source>
</evidence>
<evidence type="ECO:0000313" key="14">
    <source>
        <dbReference type="Proteomes" id="UP000808146"/>
    </source>
</evidence>
<dbReference type="EC" id="2.4.1.1" evidence="4"/>
<dbReference type="PIRSF" id="PIRSF000460">
    <property type="entry name" value="Pprylas_GlgP"/>
    <property type="match status" value="1"/>
</dbReference>
<evidence type="ECO:0000313" key="13">
    <source>
        <dbReference type="EMBL" id="MBK8892263.1"/>
    </source>
</evidence>
<keyword evidence="7" id="KW-0808">Transferase</keyword>
<evidence type="ECO:0000256" key="8">
    <source>
        <dbReference type="ARBA" id="ARBA00022898"/>
    </source>
</evidence>
<evidence type="ECO:0000256" key="6">
    <source>
        <dbReference type="ARBA" id="ARBA00022676"/>
    </source>
</evidence>
<evidence type="ECO:0000256" key="7">
    <source>
        <dbReference type="ARBA" id="ARBA00022679"/>
    </source>
</evidence>
<evidence type="ECO:0000256" key="2">
    <source>
        <dbReference type="ARBA" id="ARBA00001933"/>
    </source>
</evidence>
<dbReference type="InterPro" id="IPR052182">
    <property type="entry name" value="Glycogen/Maltodextrin_Phosph"/>
</dbReference>
<comment type="function">
    <text evidence="10">Phosphorylase is an important allosteric enzyme in carbohydrate metabolism. Enzymes from different sources differ in their regulatory mechanisms and in their natural substrates. However, all known phosphorylases share catalytic and structural properties.</text>
</comment>
<dbReference type="Pfam" id="PF11897">
    <property type="entry name" value="DUF3417"/>
    <property type="match status" value="1"/>
</dbReference>
<evidence type="ECO:0000259" key="12">
    <source>
        <dbReference type="Pfam" id="PF11897"/>
    </source>
</evidence>
<dbReference type="PANTHER" id="PTHR42655">
    <property type="entry name" value="GLYCOGEN PHOSPHORYLASE"/>
    <property type="match status" value="1"/>
</dbReference>
<comment type="caution">
    <text evidence="13">The sequence shown here is derived from an EMBL/GenBank/DDBJ whole genome shotgun (WGS) entry which is preliminary data.</text>
</comment>
<dbReference type="PROSITE" id="PS00102">
    <property type="entry name" value="PHOSPHORYLASE"/>
    <property type="match status" value="1"/>
</dbReference>
<dbReference type="InterPro" id="IPR011834">
    <property type="entry name" value="Agluc_phsphrylas"/>
</dbReference>
<evidence type="ECO:0000256" key="10">
    <source>
        <dbReference type="ARBA" id="ARBA00025174"/>
    </source>
</evidence>
<dbReference type="AlphaFoldDB" id="A0A9D7QMX8"/>
<feature type="domain" description="DUF3417" evidence="12">
    <location>
        <begin position="14"/>
        <end position="123"/>
    </location>
</feature>
<dbReference type="InterPro" id="IPR024517">
    <property type="entry name" value="Glycogen_phosphorylase_DUF3417"/>
</dbReference>
<dbReference type="GO" id="GO:0030170">
    <property type="term" value="F:pyridoxal phosphate binding"/>
    <property type="evidence" value="ECO:0007669"/>
    <property type="project" value="InterPro"/>
</dbReference>
<dbReference type="Pfam" id="PF00343">
    <property type="entry name" value="Phosphorylase"/>
    <property type="match status" value="1"/>
</dbReference>
<protein>
    <recommendedName>
        <fullName evidence="4">glycogen phosphorylase</fullName>
        <ecNumber evidence="4">2.4.1.1</ecNumber>
    </recommendedName>
</protein>
<sequence>MTGTVFNLEVNPRIPARLQPLEDLASNLWYSWDRSTRSLFAQLSNPLWKATNHNPKAFLKRADQKGLEAAAENPVFLGSLNRVVSAYSSYHEMPNMAHVHGQPFKSDDLIAYFCAEFGFHESLPIYSGGLGILAGDHCKAASDMGLPFIGIGLLYHQGYFHQTLDAKGNQQATYSDSNFDDLPISPLRDTNGREVVVDVEFPGRMVHAKLWEARVGHVRLILLDTWVPQNTAHDREITHRLYGGDRTMRIEQEILLGVGGVRALAALGLKPTVWHVNEGHAAFLILERIRQLVSAGLPYAAAIEAVSSNVVFTTHTPVPAGHDQFPEEMIRHYFSHWCQELHLPSEQLLALGREPGKANFNMTALALRGSRYHNGVSRIHGGVSAGICRYLWPQIEPAENPMDYVTNGVHLPTFLATEWYETFERYLGVGWGERQTEPANWEGISRIPDPTFWSIRQQIKSQLLQLVRDRIGEQHRRNQGSPAHLDRLLKFADPQAPNILTIGFARRFATYKRAALLFQDPEWLREIIAQADRPVLFLFAGKAHPADLPGQEIIRKIAQMAKLPEFEGHILLVEGYDLHLARSLVAGVDVWLNNPIYPLEASGTSGMKAAMNGALNLSVLDGWWGEGYDDSGDVANGWAIRPAPEHLDEAQRDAEEARTLYELLQDQVIPTYYRTGPMGYSPEWVAMAKQSIMTIAPRFNVIRMVAEYVRKFYAPAALHGRRFASDEFAVARAVADWKARVRGAWPGVRLHRLDTPERRLAFGKSLEIQVAVQLNGLSPEDVTVEALVGRPGPGGISSQRARRYPLHTEGMTGNGEMLYTLNLTPELCGKLEYGIRIFPSHPELIHKFEPGLMIWL</sequence>
<dbReference type="Proteomes" id="UP000808146">
    <property type="component" value="Unassembled WGS sequence"/>
</dbReference>
<evidence type="ECO:0000256" key="4">
    <source>
        <dbReference type="ARBA" id="ARBA00012591"/>
    </source>
</evidence>
<evidence type="ECO:0000256" key="11">
    <source>
        <dbReference type="PIRSR" id="PIRSR000460-1"/>
    </source>
</evidence>
<comment type="catalytic activity">
    <reaction evidence="1">
        <text>[(1-&gt;4)-alpha-D-glucosyl](n) + phosphate = [(1-&gt;4)-alpha-D-glucosyl](n-1) + alpha-D-glucose 1-phosphate</text>
        <dbReference type="Rhea" id="RHEA:41732"/>
        <dbReference type="Rhea" id="RHEA-COMP:9584"/>
        <dbReference type="Rhea" id="RHEA-COMP:9586"/>
        <dbReference type="ChEBI" id="CHEBI:15444"/>
        <dbReference type="ChEBI" id="CHEBI:43474"/>
        <dbReference type="ChEBI" id="CHEBI:58601"/>
        <dbReference type="EC" id="2.4.1.1"/>
    </reaction>
</comment>
<keyword evidence="6" id="KW-0328">Glycosyltransferase</keyword>
<proteinExistence type="inferred from homology"/>
<gene>
    <name evidence="13" type="primary">glgP</name>
    <name evidence="13" type="ORF">IPN75_18825</name>
</gene>
<dbReference type="GO" id="GO:0005975">
    <property type="term" value="P:carbohydrate metabolic process"/>
    <property type="evidence" value="ECO:0007669"/>
    <property type="project" value="InterPro"/>
</dbReference>
<comment type="cofactor">
    <cofactor evidence="2">
        <name>pyridoxal 5'-phosphate</name>
        <dbReference type="ChEBI" id="CHEBI:597326"/>
    </cofactor>
</comment>
<accession>A0A9D7QMX8</accession>
<evidence type="ECO:0000256" key="3">
    <source>
        <dbReference type="ARBA" id="ARBA00006047"/>
    </source>
</evidence>
<comment type="similarity">
    <text evidence="3">Belongs to the glycogen phosphorylase family.</text>
</comment>
<evidence type="ECO:0000256" key="1">
    <source>
        <dbReference type="ARBA" id="ARBA00001275"/>
    </source>
</evidence>
<dbReference type="InterPro" id="IPR000811">
    <property type="entry name" value="Glyco_trans_35"/>
</dbReference>
<organism evidence="13 14">
    <name type="scientific">Candidatus Dechloromonas phosphorivorans</name>
    <dbReference type="NCBI Taxonomy" id="2899244"/>
    <lineage>
        <taxon>Bacteria</taxon>
        <taxon>Pseudomonadati</taxon>
        <taxon>Pseudomonadota</taxon>
        <taxon>Betaproteobacteria</taxon>
        <taxon>Rhodocyclales</taxon>
        <taxon>Azonexaceae</taxon>
        <taxon>Dechloromonas</taxon>
    </lineage>
</organism>
<dbReference type="NCBIfam" id="TIGR02094">
    <property type="entry name" value="more_P_ylases"/>
    <property type="match status" value="1"/>
</dbReference>
<dbReference type="PANTHER" id="PTHR42655:SF1">
    <property type="entry name" value="GLYCOGEN PHOSPHORYLASE"/>
    <property type="match status" value="1"/>
</dbReference>
<keyword evidence="5" id="KW-0021">Allosteric enzyme</keyword>
<dbReference type="SUPFAM" id="SSF53756">
    <property type="entry name" value="UDP-Glycosyltransferase/glycogen phosphorylase"/>
    <property type="match status" value="1"/>
</dbReference>